<reference evidence="1" key="2">
    <citation type="journal article" date="2015" name="Fish Shellfish Immunol.">
        <title>Early steps in the European eel (Anguilla anguilla)-Vibrio vulnificus interaction in the gills: Role of the RtxA13 toxin.</title>
        <authorList>
            <person name="Callol A."/>
            <person name="Pajuelo D."/>
            <person name="Ebbesson L."/>
            <person name="Teles M."/>
            <person name="MacKenzie S."/>
            <person name="Amaro C."/>
        </authorList>
    </citation>
    <scope>NUCLEOTIDE SEQUENCE</scope>
</reference>
<dbReference type="AlphaFoldDB" id="A0A0E9QWD9"/>
<reference evidence="1" key="1">
    <citation type="submission" date="2014-11" db="EMBL/GenBank/DDBJ databases">
        <authorList>
            <person name="Amaro Gonzalez C."/>
        </authorList>
    </citation>
    <scope>NUCLEOTIDE SEQUENCE</scope>
</reference>
<organism evidence="1">
    <name type="scientific">Anguilla anguilla</name>
    <name type="common">European freshwater eel</name>
    <name type="synonym">Muraena anguilla</name>
    <dbReference type="NCBI Taxonomy" id="7936"/>
    <lineage>
        <taxon>Eukaryota</taxon>
        <taxon>Metazoa</taxon>
        <taxon>Chordata</taxon>
        <taxon>Craniata</taxon>
        <taxon>Vertebrata</taxon>
        <taxon>Euteleostomi</taxon>
        <taxon>Actinopterygii</taxon>
        <taxon>Neopterygii</taxon>
        <taxon>Teleostei</taxon>
        <taxon>Anguilliformes</taxon>
        <taxon>Anguillidae</taxon>
        <taxon>Anguilla</taxon>
    </lineage>
</organism>
<evidence type="ECO:0000313" key="1">
    <source>
        <dbReference type="EMBL" id="JAH20418.1"/>
    </source>
</evidence>
<sequence length="19" mass="2406">MQPRNSRTREQKLAYRDKQ</sequence>
<proteinExistence type="predicted"/>
<name>A0A0E9QWD9_ANGAN</name>
<accession>A0A0E9QWD9</accession>
<protein>
    <submittedName>
        <fullName evidence="1">Uncharacterized protein</fullName>
    </submittedName>
</protein>
<dbReference type="EMBL" id="GBXM01088159">
    <property type="protein sequence ID" value="JAH20418.1"/>
    <property type="molecule type" value="Transcribed_RNA"/>
</dbReference>